<comment type="caution">
    <text evidence="10">The sequence shown here is derived from an EMBL/GenBank/DDBJ whole genome shotgun (WGS) entry which is preliminary data.</text>
</comment>
<dbReference type="PIRSF" id="PIRSF000709">
    <property type="entry name" value="6PFK_2-Ptase"/>
    <property type="match status" value="1"/>
</dbReference>
<dbReference type="GO" id="GO:0006096">
    <property type="term" value="P:glycolytic process"/>
    <property type="evidence" value="ECO:0007669"/>
    <property type="project" value="UniProtKB-KW"/>
</dbReference>
<feature type="binding site" evidence="7">
    <location>
        <begin position="114"/>
        <end position="115"/>
    </location>
    <ligand>
        <name>substrate</name>
    </ligand>
</feature>
<dbReference type="InterPro" id="IPR001345">
    <property type="entry name" value="PG/BPGM_mutase_AS"/>
</dbReference>
<dbReference type="SUPFAM" id="SSF53254">
    <property type="entry name" value="Phosphoglycerate mutase-like"/>
    <property type="match status" value="1"/>
</dbReference>
<organism evidence="10 11">
    <name type="scientific">Linnemannia gamsii</name>
    <dbReference type="NCBI Taxonomy" id="64522"/>
    <lineage>
        <taxon>Eukaryota</taxon>
        <taxon>Fungi</taxon>
        <taxon>Fungi incertae sedis</taxon>
        <taxon>Mucoromycota</taxon>
        <taxon>Mortierellomycotina</taxon>
        <taxon>Mortierellomycetes</taxon>
        <taxon>Mortierellales</taxon>
        <taxon>Mortierellaceae</taxon>
        <taxon>Linnemannia</taxon>
    </lineage>
</organism>
<feature type="binding site" evidence="7">
    <location>
        <begin position="183"/>
        <end position="184"/>
    </location>
    <ligand>
        <name>substrate</name>
    </ligand>
</feature>
<dbReference type="HAMAP" id="MF_01039">
    <property type="entry name" value="PGAM_GpmA"/>
    <property type="match status" value="1"/>
</dbReference>
<evidence type="ECO:0000313" key="11">
    <source>
        <dbReference type="Proteomes" id="UP000823405"/>
    </source>
</evidence>
<evidence type="ECO:0000256" key="5">
    <source>
        <dbReference type="ARBA" id="ARBA00023235"/>
    </source>
</evidence>
<keyword evidence="11" id="KW-1185">Reference proteome</keyword>
<keyword evidence="4 9" id="KW-0324">Glycolysis</keyword>
<dbReference type="InterPro" id="IPR029033">
    <property type="entry name" value="His_PPase_superfam"/>
</dbReference>
<feature type="binding site" evidence="7">
    <location>
        <begin position="21"/>
        <end position="22"/>
    </location>
    <ligand>
        <name>substrate</name>
    </ligand>
</feature>
<comment type="similarity">
    <text evidence="3 9">Belongs to the phosphoglycerate mutase family. BPG-dependent PGAM subfamily.</text>
</comment>
<dbReference type="Proteomes" id="UP000823405">
    <property type="component" value="Unassembled WGS sequence"/>
</dbReference>
<dbReference type="OrthoDB" id="354304at2759"/>
<feature type="active site" description="Proton donor/acceptor" evidence="6">
    <location>
        <position position="87"/>
    </location>
</feature>
<dbReference type="EMBL" id="JAAAIN010000012">
    <property type="protein sequence ID" value="KAG0323044.1"/>
    <property type="molecule type" value="Genomic_DNA"/>
</dbReference>
<evidence type="ECO:0000256" key="9">
    <source>
        <dbReference type="RuleBase" id="RU004511"/>
    </source>
</evidence>
<feature type="binding site" evidence="7">
    <location>
        <begin position="87"/>
        <end position="90"/>
    </location>
    <ligand>
        <name>substrate</name>
    </ligand>
</feature>
<reference evidence="10" key="1">
    <citation type="journal article" date="2020" name="Fungal Divers.">
        <title>Resolving the Mortierellaceae phylogeny through synthesis of multi-gene phylogenetics and phylogenomics.</title>
        <authorList>
            <person name="Vandepol N."/>
            <person name="Liber J."/>
            <person name="Desiro A."/>
            <person name="Na H."/>
            <person name="Kennedy M."/>
            <person name="Barry K."/>
            <person name="Grigoriev I.V."/>
            <person name="Miller A.N."/>
            <person name="O'Donnell K."/>
            <person name="Stajich J.E."/>
            <person name="Bonito G."/>
        </authorList>
    </citation>
    <scope>NUCLEOTIDE SEQUENCE</scope>
    <source>
        <strain evidence="10">NVP60</strain>
    </source>
</reference>
<feature type="binding site" evidence="7">
    <location>
        <position position="98"/>
    </location>
    <ligand>
        <name>substrate</name>
    </ligand>
</feature>
<evidence type="ECO:0000256" key="6">
    <source>
        <dbReference type="PIRSR" id="PIRSR613078-1"/>
    </source>
</evidence>
<comment type="pathway">
    <text evidence="2 9">Carbohydrate degradation; glycolysis; pyruvate from D-glyceraldehyde 3-phosphate: step 3/5.</text>
</comment>
<evidence type="ECO:0000256" key="7">
    <source>
        <dbReference type="PIRSR" id="PIRSR613078-2"/>
    </source>
</evidence>
<accession>A0A9P6UWR4</accession>
<dbReference type="NCBIfam" id="TIGR01258">
    <property type="entry name" value="pgm_1"/>
    <property type="match status" value="1"/>
</dbReference>
<sequence>MYKLVLIRHGESTWNKENRFTGWADVDLTEQGINEARQAGRLLQSAGYTFDIAYTSVLKRAIRTLWHIQDEMDLLYLPVTHSWRLNERHYGALTGLNKAETIAQYGAEQVLQWRRSYETSPPPLAPSDPRTSYSDQRYVKIPQSELPLAECLKDTVARVLPLWNDSIAPAIKAGQRIIIAAHGNSLRALIKYLEGISDQDILSMNIPNGVPLVYELDATLKPVSRAYLSAQEDLKQAQKTPAGHGQAA</sequence>
<dbReference type="FunFam" id="3.40.50.1240:FF:000003">
    <property type="entry name" value="2,3-bisphosphoglycerate-dependent phosphoglycerate mutase"/>
    <property type="match status" value="1"/>
</dbReference>
<evidence type="ECO:0000256" key="2">
    <source>
        <dbReference type="ARBA" id="ARBA00004798"/>
    </source>
</evidence>
<feature type="binding site" evidence="7">
    <location>
        <position position="60"/>
    </location>
    <ligand>
        <name>substrate</name>
    </ligand>
</feature>
<feature type="site" description="Transition state stabilizer" evidence="8">
    <location>
        <position position="182"/>
    </location>
</feature>
<dbReference type="GO" id="GO:0004619">
    <property type="term" value="F:phosphoglycerate mutase activity"/>
    <property type="evidence" value="ECO:0007669"/>
    <property type="project" value="UniProtKB-EC"/>
</dbReference>
<dbReference type="Pfam" id="PF00300">
    <property type="entry name" value="His_Phos_1"/>
    <property type="match status" value="2"/>
</dbReference>
<evidence type="ECO:0000256" key="8">
    <source>
        <dbReference type="PIRSR" id="PIRSR613078-3"/>
    </source>
</evidence>
<feature type="active site" description="Tele-phosphohistidine intermediate" evidence="6">
    <location>
        <position position="9"/>
    </location>
</feature>
<name>A0A9P6UWR4_9FUNG</name>
<evidence type="ECO:0000256" key="1">
    <source>
        <dbReference type="ARBA" id="ARBA00000380"/>
    </source>
</evidence>
<protein>
    <recommendedName>
        <fullName evidence="9">Phosphoglycerate mutase</fullName>
        <ecNumber evidence="9">5.4.2.11</ecNumber>
    </recommendedName>
</protein>
<comment type="catalytic activity">
    <reaction evidence="1 9">
        <text>(2R)-2-phosphoglycerate = (2R)-3-phosphoglycerate</text>
        <dbReference type="Rhea" id="RHEA:15901"/>
        <dbReference type="ChEBI" id="CHEBI:58272"/>
        <dbReference type="ChEBI" id="CHEBI:58289"/>
        <dbReference type="EC" id="5.4.2.11"/>
    </reaction>
</comment>
<dbReference type="CDD" id="cd07067">
    <property type="entry name" value="HP_PGM_like"/>
    <property type="match status" value="1"/>
</dbReference>
<keyword evidence="5 9" id="KW-0413">Isomerase</keyword>
<proteinExistence type="inferred from homology"/>
<dbReference type="InterPro" id="IPR005952">
    <property type="entry name" value="Phosphogly_mut1"/>
</dbReference>
<feature type="binding site" evidence="7">
    <location>
        <begin position="8"/>
        <end position="15"/>
    </location>
    <ligand>
        <name>substrate</name>
    </ligand>
</feature>
<dbReference type="Gene3D" id="3.40.50.1240">
    <property type="entry name" value="Phosphoglycerate mutase-like"/>
    <property type="match status" value="1"/>
</dbReference>
<dbReference type="NCBIfam" id="NF010713">
    <property type="entry name" value="PRK14115.1"/>
    <property type="match status" value="1"/>
</dbReference>
<evidence type="ECO:0000256" key="3">
    <source>
        <dbReference type="ARBA" id="ARBA00006717"/>
    </source>
</evidence>
<dbReference type="AlphaFoldDB" id="A0A9P6UWR4"/>
<dbReference type="PANTHER" id="PTHR11931">
    <property type="entry name" value="PHOSPHOGLYCERATE MUTASE"/>
    <property type="match status" value="1"/>
</dbReference>
<dbReference type="EC" id="5.4.2.11" evidence="9"/>
<evidence type="ECO:0000256" key="4">
    <source>
        <dbReference type="ARBA" id="ARBA00023152"/>
    </source>
</evidence>
<dbReference type="PROSITE" id="PS00175">
    <property type="entry name" value="PG_MUTASE"/>
    <property type="match status" value="1"/>
</dbReference>
<gene>
    <name evidence="10" type="ORF">BGZ97_001021</name>
</gene>
<dbReference type="SMART" id="SM00855">
    <property type="entry name" value="PGAM"/>
    <property type="match status" value="1"/>
</dbReference>
<evidence type="ECO:0000313" key="10">
    <source>
        <dbReference type="EMBL" id="KAG0323044.1"/>
    </source>
</evidence>
<dbReference type="InterPro" id="IPR013078">
    <property type="entry name" value="His_Pase_superF_clade-1"/>
</dbReference>